<dbReference type="PANTHER" id="PTHR35149">
    <property type="entry name" value="SLL5132 PROTEIN"/>
    <property type="match status" value="1"/>
</dbReference>
<dbReference type="InterPro" id="IPR004919">
    <property type="entry name" value="GmrSD_N"/>
</dbReference>
<feature type="domain" description="GmrSD restriction endonucleases C-terminal" evidence="2">
    <location>
        <begin position="528"/>
        <end position="668"/>
    </location>
</feature>
<gene>
    <name evidence="3" type="ORF">I4X03_007625</name>
</gene>
<dbReference type="Pfam" id="PF03235">
    <property type="entry name" value="GmrSD_N"/>
    <property type="match status" value="1"/>
</dbReference>
<dbReference type="Pfam" id="PF07510">
    <property type="entry name" value="GmrSD_C"/>
    <property type="match status" value="1"/>
</dbReference>
<comment type="caution">
    <text evidence="3">The sequence shown here is derived from an EMBL/GenBank/DDBJ whole genome shotgun (WGS) entry which is preliminary data.</text>
</comment>
<evidence type="ECO:0000259" key="2">
    <source>
        <dbReference type="Pfam" id="PF07510"/>
    </source>
</evidence>
<evidence type="ECO:0000313" key="3">
    <source>
        <dbReference type="EMBL" id="MBZ2207127.1"/>
    </source>
</evidence>
<dbReference type="GO" id="GO:0004519">
    <property type="term" value="F:endonuclease activity"/>
    <property type="evidence" value="ECO:0007669"/>
    <property type="project" value="UniProtKB-KW"/>
</dbReference>
<keyword evidence="3" id="KW-0540">Nuclease</keyword>
<organism evidence="3 4">
    <name type="scientific">Massilia soli</name>
    <dbReference type="NCBI Taxonomy" id="2792854"/>
    <lineage>
        <taxon>Bacteria</taxon>
        <taxon>Pseudomonadati</taxon>
        <taxon>Pseudomonadota</taxon>
        <taxon>Betaproteobacteria</taxon>
        <taxon>Burkholderiales</taxon>
        <taxon>Oxalobacteraceae</taxon>
        <taxon>Telluria group</taxon>
        <taxon>Massilia</taxon>
    </lineage>
</organism>
<keyword evidence="4" id="KW-1185">Reference proteome</keyword>
<keyword evidence="3" id="KW-0378">Hydrolase</keyword>
<evidence type="ECO:0000313" key="4">
    <source>
        <dbReference type="Proteomes" id="UP000809349"/>
    </source>
</evidence>
<feature type="domain" description="GmrSD restriction endonucleases N-terminal" evidence="1">
    <location>
        <begin position="9"/>
        <end position="253"/>
    </location>
</feature>
<sequence>MKQLQSLDDIFTKKLFRIPDYQRGYSWGAKQLVEFWEDLASLSGTRSHYTGVISIKPVPAEVTDLWNDEQWLIQGKQYTAFHVVDGQQRLTTISIFIQCLIEAVEALPASQGKPSDKIYLGHSSIDDIRKTFIVKTEPRHGTIHTYKFGYEKNNHSAAFLRSRIFNDKASTHEQETFYTLNLENAKAFFQENIRLLLAAEGLDALETLYDKLTRRFLFNLYEIEGNFDVFVAFETMNNRGKKLSNLELLKNRLIYLTTLYDPLEVGADVAESARRKINDTWGEVYYQLGRNKRLPLDDDEFLHAHWIMYFKYSRNKGSDYIDYLLNDYFSPKQVLEKLVVSTAKLASIEIQDDTFDAEEDDSPPVFVPKMRSRLTIAELNDYVISLNTSARFWFSTFHPADAGDILDLPEQVMMDKVNRIKISYFRPLVMAALLLTSKGDSARMHLLDGIERFIFLSFRVSRAQANYGSSHFYRLARAVYKRDKTVDDVMIDLNKHLAWVFNKDGVFNSNPFFEFISKKFATNGDGFYGWGDLRYFLFEYEEELKKFRGVEKLGWSNFIKSTADRFSIEHVYPQTADEPYWVNRFSDFTEEQQTRLRGSLGNLLPLSASINSELQNDDFPSKKQTKIDKTGAVKRNGYANGSYSELEVAAKDEWTAHEIKVRGLKLLEFMEHRWGFSLGTEEHKLKLLHLSFLGPLRVDPA</sequence>
<dbReference type="EMBL" id="JAFBIL020000003">
    <property type="protein sequence ID" value="MBZ2207127.1"/>
    <property type="molecule type" value="Genomic_DNA"/>
</dbReference>
<keyword evidence="3" id="KW-0255">Endonuclease</keyword>
<dbReference type="InterPro" id="IPR011089">
    <property type="entry name" value="GmrSD_C"/>
</dbReference>
<dbReference type="RefSeq" id="WP_223467630.1">
    <property type="nucleotide sequence ID" value="NZ_JAFBIL020000003.1"/>
</dbReference>
<evidence type="ECO:0000259" key="1">
    <source>
        <dbReference type="Pfam" id="PF03235"/>
    </source>
</evidence>
<name>A0ABS7SLS0_9BURK</name>
<proteinExistence type="predicted"/>
<accession>A0ABS7SLS0</accession>
<dbReference type="PANTHER" id="PTHR35149:SF1">
    <property type="entry name" value="DUF5655 DOMAIN-CONTAINING PROTEIN"/>
    <property type="match status" value="1"/>
</dbReference>
<dbReference type="Proteomes" id="UP000809349">
    <property type="component" value="Unassembled WGS sequence"/>
</dbReference>
<reference evidence="3 4" key="1">
    <citation type="submission" date="2021-08" db="EMBL/GenBank/DDBJ databases">
        <title>Massilia sp. R798.</title>
        <authorList>
            <person name="Baek J.H."/>
            <person name="Jung H.S."/>
            <person name="Kim K.R."/>
            <person name="Jeon C.O."/>
        </authorList>
    </citation>
    <scope>NUCLEOTIDE SEQUENCE [LARGE SCALE GENOMIC DNA]</scope>
    <source>
        <strain evidence="3 4">R798</strain>
    </source>
</reference>
<protein>
    <submittedName>
        <fullName evidence="3">DUF262 domain-containing HNH endonuclease family protein</fullName>
    </submittedName>
</protein>